<comment type="caution">
    <text evidence="2">The sequence shown here is derived from an EMBL/GenBank/DDBJ whole genome shotgun (WGS) entry which is preliminary data.</text>
</comment>
<dbReference type="RefSeq" id="WP_144914428.1">
    <property type="nucleotide sequence ID" value="NZ_VLLI01000010.1"/>
</dbReference>
<proteinExistence type="predicted"/>
<dbReference type="OrthoDB" id="790983at2"/>
<reference evidence="2 3" key="1">
    <citation type="submission" date="2019-07" db="EMBL/GenBank/DDBJ databases">
        <title>Genomic Encyclopedia of Archaeal and Bacterial Type Strains, Phase II (KMG-II): from individual species to whole genera.</title>
        <authorList>
            <person name="Goeker M."/>
        </authorList>
    </citation>
    <scope>NUCLEOTIDE SEQUENCE [LARGE SCALE GENOMIC DNA]</scope>
    <source>
        <strain evidence="2 3">ATCC BAA-1854</strain>
    </source>
</reference>
<accession>A0A562TVW0</accession>
<evidence type="ECO:0000256" key="1">
    <source>
        <dbReference type="SAM" id="MobiDB-lite"/>
    </source>
</evidence>
<sequence>MIQEISTRLLKQLEEDLEHTCFQIKDPFQRWTTALKLIREALKRLRTHFSDLKFKDKEEEIPIFKVIKPSFYQWQIYYTELYNIETNLPYGDAEKQTAFLEQELFYIERFFRQYAFLYQYYKLNATELDNLYFVRGAEMQSILLPEVPDLDPEFSTSCDYLFSKFKAFEVLKDWVLERLLHLKKKNIDPQALSGNLQVREMNWTGDTIDLAEVGLGLYHTGKLNNGTAGLGEIFRWLEEKFNVNIGIPAKRFAELRKRKRLSRTRYLNEMRDSLNLKMENEDEYVPTGKKKPNSALNDDD</sequence>
<dbReference type="InterPro" id="IPR018534">
    <property type="entry name" value="Tet_reg_excision_RteC"/>
</dbReference>
<name>A0A562TVW0_9SPHI</name>
<gene>
    <name evidence="2" type="ORF">JN11_03425</name>
</gene>
<dbReference type="AlphaFoldDB" id="A0A562TVW0"/>
<dbReference type="Pfam" id="PF09357">
    <property type="entry name" value="RteC"/>
    <property type="match status" value="1"/>
</dbReference>
<evidence type="ECO:0000313" key="2">
    <source>
        <dbReference type="EMBL" id="TWI97603.1"/>
    </source>
</evidence>
<organism evidence="2 3">
    <name type="scientific">Mucilaginibacter frigoritolerans</name>
    <dbReference type="NCBI Taxonomy" id="652788"/>
    <lineage>
        <taxon>Bacteria</taxon>
        <taxon>Pseudomonadati</taxon>
        <taxon>Bacteroidota</taxon>
        <taxon>Sphingobacteriia</taxon>
        <taxon>Sphingobacteriales</taxon>
        <taxon>Sphingobacteriaceae</taxon>
        <taxon>Mucilaginibacter</taxon>
    </lineage>
</organism>
<dbReference type="EMBL" id="VLLI01000010">
    <property type="protein sequence ID" value="TWI97603.1"/>
    <property type="molecule type" value="Genomic_DNA"/>
</dbReference>
<dbReference type="Proteomes" id="UP000317010">
    <property type="component" value="Unassembled WGS sequence"/>
</dbReference>
<evidence type="ECO:0000313" key="3">
    <source>
        <dbReference type="Proteomes" id="UP000317010"/>
    </source>
</evidence>
<keyword evidence="3" id="KW-1185">Reference proteome</keyword>
<protein>
    <submittedName>
        <fullName evidence="2">RteC protein</fullName>
    </submittedName>
</protein>
<feature type="region of interest" description="Disordered" evidence="1">
    <location>
        <begin position="278"/>
        <end position="300"/>
    </location>
</feature>